<evidence type="ECO:0000256" key="1">
    <source>
        <dbReference type="SAM" id="Phobius"/>
    </source>
</evidence>
<feature type="transmembrane region" description="Helical" evidence="1">
    <location>
        <begin position="45"/>
        <end position="64"/>
    </location>
</feature>
<keyword evidence="3" id="KW-0808">Transferase</keyword>
<feature type="transmembrane region" description="Helical" evidence="1">
    <location>
        <begin position="116"/>
        <end position="137"/>
    </location>
</feature>
<keyword evidence="4" id="KW-1185">Reference proteome</keyword>
<dbReference type="InterPro" id="IPR050640">
    <property type="entry name" value="Bact_2-comp_sensor_kinase"/>
</dbReference>
<evidence type="ECO:0000259" key="2">
    <source>
        <dbReference type="Pfam" id="PF06580"/>
    </source>
</evidence>
<feature type="transmembrane region" description="Helical" evidence="1">
    <location>
        <begin position="12"/>
        <end position="33"/>
    </location>
</feature>
<dbReference type="Proteomes" id="UP001144341">
    <property type="component" value="Unassembled WGS sequence"/>
</dbReference>
<protein>
    <submittedName>
        <fullName evidence="3">Histidine kinase</fullName>
    </submittedName>
</protein>
<feature type="domain" description="Signal transduction histidine kinase internal region" evidence="2">
    <location>
        <begin position="174"/>
        <end position="250"/>
    </location>
</feature>
<dbReference type="Pfam" id="PF06580">
    <property type="entry name" value="His_kinase"/>
    <property type="match status" value="1"/>
</dbReference>
<feature type="transmembrane region" description="Helical" evidence="1">
    <location>
        <begin position="76"/>
        <end position="94"/>
    </location>
</feature>
<keyword evidence="1" id="KW-0812">Transmembrane</keyword>
<keyword evidence="3" id="KW-0418">Kinase</keyword>
<comment type="caution">
    <text evidence="3">The sequence shown here is derived from an EMBL/GenBank/DDBJ whole genome shotgun (WGS) entry which is preliminary data.</text>
</comment>
<name>A0ABT4L0Y5_9SPHI</name>
<dbReference type="RefSeq" id="WP_269416507.1">
    <property type="nucleotide sequence ID" value="NZ_JAPWGL010000004.1"/>
</dbReference>
<evidence type="ECO:0000313" key="3">
    <source>
        <dbReference type="EMBL" id="MCZ4224844.1"/>
    </source>
</evidence>
<proteinExistence type="predicted"/>
<dbReference type="PANTHER" id="PTHR34220">
    <property type="entry name" value="SENSOR HISTIDINE KINASE YPDA"/>
    <property type="match status" value="1"/>
</dbReference>
<dbReference type="PANTHER" id="PTHR34220:SF7">
    <property type="entry name" value="SENSOR HISTIDINE KINASE YPDA"/>
    <property type="match status" value="1"/>
</dbReference>
<dbReference type="EMBL" id="JAPWGL010000004">
    <property type="protein sequence ID" value="MCZ4224844.1"/>
    <property type="molecule type" value="Genomic_DNA"/>
</dbReference>
<keyword evidence="1" id="KW-1133">Transmembrane helix</keyword>
<evidence type="ECO:0000313" key="4">
    <source>
        <dbReference type="Proteomes" id="UP001144341"/>
    </source>
</evidence>
<reference evidence="3" key="1">
    <citation type="submission" date="2022-12" db="EMBL/GenBank/DDBJ databases">
        <title>Genome sequence of SJ11.</title>
        <authorList>
            <person name="Woo H."/>
        </authorList>
    </citation>
    <scope>NUCLEOTIDE SEQUENCE</scope>
    <source>
        <strain evidence="3">SJ11</strain>
    </source>
</reference>
<organism evidence="3 4">
    <name type="scientific">Pedobacter rhodius</name>
    <dbReference type="NCBI Taxonomy" id="3004098"/>
    <lineage>
        <taxon>Bacteria</taxon>
        <taxon>Pseudomonadati</taxon>
        <taxon>Bacteroidota</taxon>
        <taxon>Sphingobacteriia</taxon>
        <taxon>Sphingobacteriales</taxon>
        <taxon>Sphingobacteriaceae</taxon>
        <taxon>Pedobacter</taxon>
    </lineage>
</organism>
<gene>
    <name evidence="3" type="ORF">O0931_16145</name>
</gene>
<sequence>MNKSSSGDYRNYWLHILAWSLFIAYEVWVVWAMNGTLSTFLNYGVHYALLITWFYFAGDLVFPWTFKNLIFSIWKFPLAVAALFVIFTLANYWIDTLLIHFNLVGKKIEIALNSNYIAKILFRFVYIFGIAVAYFFIKNFIKQKNISLELEKQRLQLIIEDERTKRALSKAYNDFLKAQINPHFLFNTLDYVYHNISVQSPDAADAIMNLSEMMRYAVDSAEQEEFILLSAEMEQVEKLIRLYQLRKNQELNIIVDFNKEAGTLQFVPLILMTLVENIFKHGNVADKEIGVQIYVGIENDNLVMETLNGLNLNSKSDSSKAGLRNVTERLHFAYGEDARCSFEADEQVFRARVEVPVNTIQYESTGKAHLGLALY</sequence>
<keyword evidence="1" id="KW-0472">Membrane</keyword>
<accession>A0ABT4L0Y5</accession>
<dbReference type="GO" id="GO:0016301">
    <property type="term" value="F:kinase activity"/>
    <property type="evidence" value="ECO:0007669"/>
    <property type="project" value="UniProtKB-KW"/>
</dbReference>
<dbReference type="InterPro" id="IPR010559">
    <property type="entry name" value="Sig_transdc_His_kin_internal"/>
</dbReference>